<organism evidence="4 5">
    <name type="scientific">Esox lucius</name>
    <name type="common">Northern pike</name>
    <dbReference type="NCBI Taxonomy" id="8010"/>
    <lineage>
        <taxon>Eukaryota</taxon>
        <taxon>Metazoa</taxon>
        <taxon>Chordata</taxon>
        <taxon>Craniata</taxon>
        <taxon>Vertebrata</taxon>
        <taxon>Euteleostomi</taxon>
        <taxon>Actinopterygii</taxon>
        <taxon>Neopterygii</taxon>
        <taxon>Teleostei</taxon>
        <taxon>Protacanthopterygii</taxon>
        <taxon>Esociformes</taxon>
        <taxon>Esocidae</taxon>
        <taxon>Esox</taxon>
    </lineage>
</organism>
<evidence type="ECO:0000313" key="4">
    <source>
        <dbReference type="Ensembl" id="ENSELUP00000030124.2"/>
    </source>
</evidence>
<feature type="compositionally biased region" description="Polar residues" evidence="3">
    <location>
        <begin position="374"/>
        <end position="401"/>
    </location>
</feature>
<feature type="region of interest" description="Disordered" evidence="3">
    <location>
        <begin position="266"/>
        <end position="301"/>
    </location>
</feature>
<dbReference type="GeneTree" id="ENSGT00390000017860"/>
<dbReference type="PANTHER" id="PTHR22406:SF5">
    <property type="entry name" value="SLAIN MOTIF-CONTAINING PROTEIN-LIKE"/>
    <property type="match status" value="1"/>
</dbReference>
<dbReference type="OMA" id="GQPANTH"/>
<dbReference type="RefSeq" id="XP_010891730.2">
    <property type="nucleotide sequence ID" value="XM_010893428.3"/>
</dbReference>
<dbReference type="KEGG" id="els:105023899"/>
<name>A0A3P8ZMR1_ESOLU</name>
<dbReference type="GeneID" id="105023899"/>
<evidence type="ECO:0000313" key="5">
    <source>
        <dbReference type="Proteomes" id="UP000265140"/>
    </source>
</evidence>
<evidence type="ECO:0008006" key="6">
    <source>
        <dbReference type="Google" id="ProtNLM"/>
    </source>
</evidence>
<dbReference type="OrthoDB" id="6347145at2759"/>
<feature type="region of interest" description="Disordered" evidence="3">
    <location>
        <begin position="369"/>
        <end position="401"/>
    </location>
</feature>
<reference evidence="4" key="2">
    <citation type="submission" date="2020-02" db="EMBL/GenBank/DDBJ databases">
        <title>Esox lucius (northern pike) genome, fEsoLuc1, primary haplotype.</title>
        <authorList>
            <person name="Myers G."/>
            <person name="Karagic N."/>
            <person name="Meyer A."/>
            <person name="Pippel M."/>
            <person name="Reichard M."/>
            <person name="Winkler S."/>
            <person name="Tracey A."/>
            <person name="Sims Y."/>
            <person name="Howe K."/>
            <person name="Rhie A."/>
            <person name="Formenti G."/>
            <person name="Durbin R."/>
            <person name="Fedrigo O."/>
            <person name="Jarvis E.D."/>
        </authorList>
    </citation>
    <scope>NUCLEOTIDE SEQUENCE [LARGE SCALE GENOMIC DNA]</scope>
</reference>
<dbReference type="Bgee" id="ENSELUG00000000262">
    <property type="expression patterns" value="Expressed in camera-type eye"/>
</dbReference>
<dbReference type="GO" id="GO:0031122">
    <property type="term" value="P:cytoplasmic microtubule organization"/>
    <property type="evidence" value="ECO:0007669"/>
    <property type="project" value="TreeGrafter"/>
</dbReference>
<dbReference type="Ensembl" id="ENSELUT00000009108.3">
    <property type="protein sequence ID" value="ENSELUP00000030124.2"/>
    <property type="gene ID" value="ENSELUG00000000262.3"/>
</dbReference>
<accession>A0A3P8ZMR1</accession>
<reference evidence="5" key="1">
    <citation type="journal article" date="2014" name="PLoS ONE">
        <title>The genome and linkage map of the northern pike (Esox lucius): conserved synteny revealed between the salmonid sister group and the Neoteleostei.</title>
        <authorList>
            <person name="Rondeau E.B."/>
            <person name="Minkley D.R."/>
            <person name="Leong J.S."/>
            <person name="Messmer A.M."/>
            <person name="Jantzen J.R."/>
            <person name="von Schalburg K.R."/>
            <person name="Lemon C."/>
            <person name="Bird N.H."/>
            <person name="Koop B.F."/>
        </authorList>
    </citation>
    <scope>NUCLEOTIDE SEQUENCE</scope>
</reference>
<dbReference type="PANTHER" id="PTHR22406">
    <property type="entry name" value="NASCENT POLYPEPTIDE-ASSOCIATED COMPLEX SUBUNIT ALPHA, MUSCLE-SPECIFIC FORM"/>
    <property type="match status" value="1"/>
</dbReference>
<keyword evidence="5" id="KW-1185">Reference proteome</keyword>
<reference evidence="4" key="4">
    <citation type="submission" date="2025-09" db="UniProtKB">
        <authorList>
            <consortium name="Ensembl"/>
        </authorList>
    </citation>
    <scope>IDENTIFICATION</scope>
</reference>
<dbReference type="GO" id="GO:0031116">
    <property type="term" value="P:positive regulation of microtubule polymerization"/>
    <property type="evidence" value="ECO:0007669"/>
    <property type="project" value="TreeGrafter"/>
</dbReference>
<dbReference type="Proteomes" id="UP000265140">
    <property type="component" value="Chromosome 7"/>
</dbReference>
<dbReference type="Pfam" id="PF15301">
    <property type="entry name" value="SLAIN"/>
    <property type="match status" value="1"/>
</dbReference>
<dbReference type="GO" id="GO:0007020">
    <property type="term" value="P:microtubule nucleation"/>
    <property type="evidence" value="ECO:0007669"/>
    <property type="project" value="TreeGrafter"/>
</dbReference>
<dbReference type="InterPro" id="IPR026179">
    <property type="entry name" value="Slain"/>
</dbReference>
<comment type="similarity">
    <text evidence="1">Belongs to the SLAIN motif-containing family.</text>
</comment>
<protein>
    <recommendedName>
        <fullName evidence="6">SLAIN motif-containing protein-like</fullName>
    </recommendedName>
</protein>
<proteinExistence type="inferred from homology"/>
<keyword evidence="2" id="KW-0175">Coiled coil</keyword>
<dbReference type="GO" id="GO:0035371">
    <property type="term" value="C:microtubule plus-end"/>
    <property type="evidence" value="ECO:0007669"/>
    <property type="project" value="TreeGrafter"/>
</dbReference>
<evidence type="ECO:0000256" key="1">
    <source>
        <dbReference type="ARBA" id="ARBA00006652"/>
    </source>
</evidence>
<feature type="compositionally biased region" description="Polar residues" evidence="3">
    <location>
        <begin position="267"/>
        <end position="278"/>
    </location>
</feature>
<dbReference type="AlphaFoldDB" id="A0A3P8ZMR1"/>
<dbReference type="STRING" id="8010.ENSELUP00000030124"/>
<evidence type="ECO:0000256" key="2">
    <source>
        <dbReference type="ARBA" id="ARBA00023054"/>
    </source>
</evidence>
<dbReference type="InParanoid" id="A0A3P8ZMR1"/>
<evidence type="ECO:0000256" key="3">
    <source>
        <dbReference type="SAM" id="MobiDB-lite"/>
    </source>
</evidence>
<sequence length="513" mass="57519">MWSNCDIRSVKSEEHCRIGERLRPDTGIEEEITAQDLAEVRKLQELVWGLGIQNDALSERWRNVNTNNQSLSCVPIDCPSLLEKHKHFWDLLDPELTKINGDSESPSPHDSPIDIIVEQDGHNYGSYTHLPHDDILEETKRQGCMGSVTLLDRDTEKRADQSALDLVDLLNLEEYCVVDNDVSWLYETPKKQASAEQNESPIKWCRQVLDNPSPETEMACRELINILDHKTRWRSIFRRHSHRLPVAFPDNGSLCISSPPLYHRSTYRSQQTNKPNFSDDSDACLRSPMDKNERSPSVRPQDLTDVRIMAQMQEESLRQDYASIPATSTPFRSPAASMSPSNYSYSHLECGLGRLDTDAKTRCPSQLPHFRQSRFGQSPRSMGQPGYSSQQPMPSCQAATQSKLLKLATSRGASTIRLGSVGRSSSVSAKSLSSSKTATGAVRQSLRKSFQATSIRGLARAQSLSPSGLRIPYPSKDYSVEGYVTSHGRVYASSERSTISARSRLGQFANSRR</sequence>
<reference evidence="4" key="3">
    <citation type="submission" date="2025-08" db="UniProtKB">
        <authorList>
            <consortium name="Ensembl"/>
        </authorList>
    </citation>
    <scope>IDENTIFICATION</scope>
</reference>